<dbReference type="AlphaFoldDB" id="A0A5N6VC83"/>
<proteinExistence type="predicted"/>
<dbReference type="Proteomes" id="UP000326950">
    <property type="component" value="Unassembled WGS sequence"/>
</dbReference>
<feature type="non-terminal residue" evidence="2">
    <location>
        <position position="51"/>
    </location>
</feature>
<evidence type="ECO:0000313" key="2">
    <source>
        <dbReference type="EMBL" id="KAE8168638.1"/>
    </source>
</evidence>
<reference evidence="2 3" key="1">
    <citation type="submission" date="2019-04" db="EMBL/GenBank/DDBJ databases">
        <title>Friends and foes A comparative genomics study of 23 Aspergillus species from section Flavi.</title>
        <authorList>
            <consortium name="DOE Joint Genome Institute"/>
            <person name="Kjaerbolling I."/>
            <person name="Vesth T."/>
            <person name="Frisvad J.C."/>
            <person name="Nybo J.L."/>
            <person name="Theobald S."/>
            <person name="Kildgaard S."/>
            <person name="Isbrandt T."/>
            <person name="Kuo A."/>
            <person name="Sato A."/>
            <person name="Lyhne E.K."/>
            <person name="Kogle M.E."/>
            <person name="Wiebenga A."/>
            <person name="Kun R.S."/>
            <person name="Lubbers R.J."/>
            <person name="Makela M.R."/>
            <person name="Barry K."/>
            <person name="Chovatia M."/>
            <person name="Clum A."/>
            <person name="Daum C."/>
            <person name="Haridas S."/>
            <person name="He G."/>
            <person name="LaButti K."/>
            <person name="Lipzen A."/>
            <person name="Mondo S."/>
            <person name="Riley R."/>
            <person name="Salamov A."/>
            <person name="Simmons B.A."/>
            <person name="Magnuson J.K."/>
            <person name="Henrissat B."/>
            <person name="Mortensen U.H."/>
            <person name="Larsen T.O."/>
            <person name="Devries R.P."/>
            <person name="Grigoriev I.V."/>
            <person name="Machida M."/>
            <person name="Baker S.E."/>
            <person name="Andersen M.R."/>
        </authorList>
    </citation>
    <scope>NUCLEOTIDE SEQUENCE [LARGE SCALE GENOMIC DNA]</scope>
    <source>
        <strain evidence="2 3">CBS 117626</strain>
    </source>
</reference>
<evidence type="ECO:0000256" key="1">
    <source>
        <dbReference type="SAM" id="Phobius"/>
    </source>
</evidence>
<protein>
    <submittedName>
        <fullName evidence="2">Uncharacterized protein</fullName>
    </submittedName>
</protein>
<organism evidence="2 3">
    <name type="scientific">Aspergillus tamarii</name>
    <dbReference type="NCBI Taxonomy" id="41984"/>
    <lineage>
        <taxon>Eukaryota</taxon>
        <taxon>Fungi</taxon>
        <taxon>Dikarya</taxon>
        <taxon>Ascomycota</taxon>
        <taxon>Pezizomycotina</taxon>
        <taxon>Eurotiomycetes</taxon>
        <taxon>Eurotiomycetidae</taxon>
        <taxon>Eurotiales</taxon>
        <taxon>Aspergillaceae</taxon>
        <taxon>Aspergillus</taxon>
        <taxon>Aspergillus subgen. Circumdati</taxon>
    </lineage>
</organism>
<keyword evidence="1" id="KW-0472">Membrane</keyword>
<dbReference type="EMBL" id="ML738585">
    <property type="protein sequence ID" value="KAE8168638.1"/>
    <property type="molecule type" value="Genomic_DNA"/>
</dbReference>
<name>A0A5N6VC83_ASPTM</name>
<gene>
    <name evidence="2" type="ORF">BDV40DRAFT_251186</name>
</gene>
<evidence type="ECO:0000313" key="3">
    <source>
        <dbReference type="Proteomes" id="UP000326950"/>
    </source>
</evidence>
<sequence>MVNTSTLIPINSYCVKPHNAFSRFSYFVKNVVTFMWAFVNPMRGYISRSGS</sequence>
<keyword evidence="1" id="KW-1133">Transmembrane helix</keyword>
<feature type="transmembrane region" description="Helical" evidence="1">
    <location>
        <begin position="20"/>
        <end position="39"/>
    </location>
</feature>
<keyword evidence="3" id="KW-1185">Reference proteome</keyword>
<keyword evidence="1" id="KW-0812">Transmembrane</keyword>
<accession>A0A5N6VC83</accession>